<dbReference type="Gene3D" id="1.10.1740.10">
    <property type="match status" value="1"/>
</dbReference>
<proteinExistence type="inferred from homology"/>
<dbReference type="SUPFAM" id="SSF88946">
    <property type="entry name" value="Sigma2 domain of RNA polymerase sigma factors"/>
    <property type="match status" value="1"/>
</dbReference>
<dbReference type="InterPro" id="IPR036388">
    <property type="entry name" value="WH-like_DNA-bd_sf"/>
</dbReference>
<dbReference type="CDD" id="cd06171">
    <property type="entry name" value="Sigma70_r4"/>
    <property type="match status" value="1"/>
</dbReference>
<protein>
    <submittedName>
        <fullName evidence="8">RNA polymerase sigma factor</fullName>
    </submittedName>
</protein>
<dbReference type="GO" id="GO:0016987">
    <property type="term" value="F:sigma factor activity"/>
    <property type="evidence" value="ECO:0007669"/>
    <property type="project" value="UniProtKB-KW"/>
</dbReference>
<dbReference type="InterPro" id="IPR007627">
    <property type="entry name" value="RNA_pol_sigma70_r2"/>
</dbReference>
<evidence type="ECO:0000313" key="8">
    <source>
        <dbReference type="EMBL" id="GEJ58788.1"/>
    </source>
</evidence>
<evidence type="ECO:0000259" key="7">
    <source>
        <dbReference type="Pfam" id="PF08281"/>
    </source>
</evidence>
<keyword evidence="3" id="KW-0731">Sigma factor</keyword>
<dbReference type="NCBIfam" id="NF009166">
    <property type="entry name" value="PRK12513.1"/>
    <property type="match status" value="1"/>
</dbReference>
<dbReference type="GO" id="GO:0003677">
    <property type="term" value="F:DNA binding"/>
    <property type="evidence" value="ECO:0007669"/>
    <property type="project" value="UniProtKB-KW"/>
</dbReference>
<dbReference type="Pfam" id="PF04542">
    <property type="entry name" value="Sigma70_r2"/>
    <property type="match status" value="1"/>
</dbReference>
<evidence type="ECO:0000256" key="3">
    <source>
        <dbReference type="ARBA" id="ARBA00023082"/>
    </source>
</evidence>
<comment type="similarity">
    <text evidence="1">Belongs to the sigma-70 factor family. ECF subfamily.</text>
</comment>
<evidence type="ECO:0000313" key="9">
    <source>
        <dbReference type="Proteomes" id="UP000503640"/>
    </source>
</evidence>
<dbReference type="InterPro" id="IPR014284">
    <property type="entry name" value="RNA_pol_sigma-70_dom"/>
</dbReference>
<comment type="caution">
    <text evidence="8">The sequence shown here is derived from an EMBL/GenBank/DDBJ whole genome shotgun (WGS) entry which is preliminary data.</text>
</comment>
<keyword evidence="4" id="KW-0238">DNA-binding</keyword>
<dbReference type="RefSeq" id="WP_235969693.1">
    <property type="nucleotide sequence ID" value="NZ_BJTG01000009.1"/>
</dbReference>
<dbReference type="SUPFAM" id="SSF88659">
    <property type="entry name" value="Sigma3 and sigma4 domains of RNA polymerase sigma factors"/>
    <property type="match status" value="1"/>
</dbReference>
<dbReference type="Proteomes" id="UP000503640">
    <property type="component" value="Unassembled WGS sequence"/>
</dbReference>
<dbReference type="Gene3D" id="1.10.10.10">
    <property type="entry name" value="Winged helix-like DNA-binding domain superfamily/Winged helix DNA-binding domain"/>
    <property type="match status" value="1"/>
</dbReference>
<dbReference type="Pfam" id="PF08281">
    <property type="entry name" value="Sigma70_r4_2"/>
    <property type="match status" value="1"/>
</dbReference>
<organism evidence="8 9">
    <name type="scientific">Anaeromyxobacter diazotrophicus</name>
    <dbReference type="NCBI Taxonomy" id="2590199"/>
    <lineage>
        <taxon>Bacteria</taxon>
        <taxon>Pseudomonadati</taxon>
        <taxon>Myxococcota</taxon>
        <taxon>Myxococcia</taxon>
        <taxon>Myxococcales</taxon>
        <taxon>Cystobacterineae</taxon>
        <taxon>Anaeromyxobacteraceae</taxon>
        <taxon>Anaeromyxobacter</taxon>
    </lineage>
</organism>
<evidence type="ECO:0000256" key="5">
    <source>
        <dbReference type="ARBA" id="ARBA00023163"/>
    </source>
</evidence>
<dbReference type="InterPro" id="IPR013324">
    <property type="entry name" value="RNA_pol_sigma_r3/r4-like"/>
</dbReference>
<dbReference type="PANTHER" id="PTHR43133:SF8">
    <property type="entry name" value="RNA POLYMERASE SIGMA FACTOR HI_1459-RELATED"/>
    <property type="match status" value="1"/>
</dbReference>
<evidence type="ECO:0000256" key="2">
    <source>
        <dbReference type="ARBA" id="ARBA00023015"/>
    </source>
</evidence>
<name>A0A7I9VRC3_9BACT</name>
<dbReference type="GO" id="GO:0006352">
    <property type="term" value="P:DNA-templated transcription initiation"/>
    <property type="evidence" value="ECO:0007669"/>
    <property type="project" value="InterPro"/>
</dbReference>
<dbReference type="InterPro" id="IPR013325">
    <property type="entry name" value="RNA_pol_sigma_r2"/>
</dbReference>
<evidence type="ECO:0000259" key="6">
    <source>
        <dbReference type="Pfam" id="PF04542"/>
    </source>
</evidence>
<dbReference type="AlphaFoldDB" id="A0A7I9VRC3"/>
<dbReference type="NCBIfam" id="TIGR02937">
    <property type="entry name" value="sigma70-ECF"/>
    <property type="match status" value="1"/>
</dbReference>
<feature type="domain" description="RNA polymerase sigma-70 region 2" evidence="6">
    <location>
        <begin position="24"/>
        <end position="88"/>
    </location>
</feature>
<sequence length="201" mass="22592">MPQDTDEALVLRYQRGDVAAFEALVDRHRAGVYRFLARFVRDRARAEDLTQECWMRFLGAAPRWEERARFRTWLYAVARNLAADEARRMTHRRHASLDDARGDRSFADLPAPGRSPEEAALDLLLQPALERAIAELPAEQREVFLLREYEGVGFAEIAEITGAPVPTVKSRMRYALEGLRRTLAAMGVTAGGEPALEGTAP</sequence>
<keyword evidence="2" id="KW-0805">Transcription regulation</keyword>
<evidence type="ECO:0000256" key="4">
    <source>
        <dbReference type="ARBA" id="ARBA00023125"/>
    </source>
</evidence>
<dbReference type="PANTHER" id="PTHR43133">
    <property type="entry name" value="RNA POLYMERASE ECF-TYPE SIGMA FACTO"/>
    <property type="match status" value="1"/>
</dbReference>
<evidence type="ECO:0000256" key="1">
    <source>
        <dbReference type="ARBA" id="ARBA00010641"/>
    </source>
</evidence>
<keyword evidence="9" id="KW-1185">Reference proteome</keyword>
<accession>A0A7I9VRC3</accession>
<feature type="domain" description="RNA polymerase sigma factor 70 region 4 type 2" evidence="7">
    <location>
        <begin position="128"/>
        <end position="176"/>
    </location>
</feature>
<reference evidence="9" key="1">
    <citation type="journal article" date="2020" name="Appl. Environ. Microbiol.">
        <title>Diazotrophic Anaeromyxobacter Isolates from Soils.</title>
        <authorList>
            <person name="Masuda Y."/>
            <person name="Yamanaka H."/>
            <person name="Xu Z.X."/>
            <person name="Shiratori Y."/>
            <person name="Aono T."/>
            <person name="Amachi S."/>
            <person name="Senoo K."/>
            <person name="Itoh H."/>
        </authorList>
    </citation>
    <scope>NUCLEOTIDE SEQUENCE [LARGE SCALE GENOMIC DNA]</scope>
    <source>
        <strain evidence="9">R267</strain>
    </source>
</reference>
<gene>
    <name evidence="8" type="ORF">AMYX_35290</name>
</gene>
<dbReference type="InterPro" id="IPR039425">
    <property type="entry name" value="RNA_pol_sigma-70-like"/>
</dbReference>
<keyword evidence="5" id="KW-0804">Transcription</keyword>
<dbReference type="EMBL" id="BJTG01000009">
    <property type="protein sequence ID" value="GEJ58788.1"/>
    <property type="molecule type" value="Genomic_DNA"/>
</dbReference>
<dbReference type="InterPro" id="IPR013249">
    <property type="entry name" value="RNA_pol_sigma70_r4_t2"/>
</dbReference>